<evidence type="ECO:0000313" key="12">
    <source>
        <dbReference type="Proteomes" id="UP001214415"/>
    </source>
</evidence>
<evidence type="ECO:0000256" key="8">
    <source>
        <dbReference type="SAM" id="MobiDB-lite"/>
    </source>
</evidence>
<keyword evidence="10" id="KW-0732">Signal</keyword>
<dbReference type="GO" id="GO:0071816">
    <property type="term" value="P:tail-anchored membrane protein insertion into ER membrane"/>
    <property type="evidence" value="ECO:0007669"/>
    <property type="project" value="InterPro"/>
</dbReference>
<dbReference type="PANTHER" id="PTHR42650">
    <property type="entry name" value="TAIL-ANCHORED PROTEIN INSERTION RECEPTOR WRB"/>
    <property type="match status" value="1"/>
</dbReference>
<evidence type="ECO:0000256" key="4">
    <source>
        <dbReference type="ARBA" id="ARBA00022692"/>
    </source>
</evidence>
<evidence type="ECO:0000313" key="11">
    <source>
        <dbReference type="EMBL" id="WFD22837.1"/>
    </source>
</evidence>
<dbReference type="GO" id="GO:0043495">
    <property type="term" value="F:protein-membrane adaptor activity"/>
    <property type="evidence" value="ECO:0007669"/>
    <property type="project" value="TreeGrafter"/>
</dbReference>
<evidence type="ECO:0000256" key="2">
    <source>
        <dbReference type="ARBA" id="ARBA00010799"/>
    </source>
</evidence>
<comment type="similarity">
    <text evidence="2">Belongs to the WRB/GET1 family.</text>
</comment>
<organism evidence="11 12">
    <name type="scientific">Malassezia equina</name>
    <dbReference type="NCBI Taxonomy" id="1381935"/>
    <lineage>
        <taxon>Eukaryota</taxon>
        <taxon>Fungi</taxon>
        <taxon>Dikarya</taxon>
        <taxon>Basidiomycota</taxon>
        <taxon>Ustilaginomycotina</taxon>
        <taxon>Malasseziomycetes</taxon>
        <taxon>Malasseziales</taxon>
        <taxon>Malasseziaceae</taxon>
        <taxon>Malassezia</taxon>
    </lineage>
</organism>
<dbReference type="PANTHER" id="PTHR42650:SF1">
    <property type="entry name" value="GUIDED ENTRY OF TAIL-ANCHORED PROTEINS FACTOR 1"/>
    <property type="match status" value="1"/>
</dbReference>
<evidence type="ECO:0000256" key="7">
    <source>
        <dbReference type="ARBA" id="ARBA00023136"/>
    </source>
</evidence>
<dbReference type="Pfam" id="PF04420">
    <property type="entry name" value="CHD5"/>
    <property type="match status" value="1"/>
</dbReference>
<name>A0AAF0IYX5_9BASI</name>
<evidence type="ECO:0000256" key="5">
    <source>
        <dbReference type="ARBA" id="ARBA00022824"/>
    </source>
</evidence>
<keyword evidence="4 9" id="KW-0812">Transmembrane</keyword>
<evidence type="ECO:0000256" key="9">
    <source>
        <dbReference type="SAM" id="Phobius"/>
    </source>
</evidence>
<keyword evidence="3" id="KW-0813">Transport</keyword>
<evidence type="ECO:0000256" key="1">
    <source>
        <dbReference type="ARBA" id="ARBA00004477"/>
    </source>
</evidence>
<keyword evidence="5" id="KW-0256">Endoplasmic reticulum</keyword>
<dbReference type="InterPro" id="IPR029012">
    <property type="entry name" value="Helix_hairpin_bin_sf"/>
</dbReference>
<dbReference type="AlphaFoldDB" id="A0AAF0IYX5"/>
<keyword evidence="12" id="KW-1185">Reference proteome</keyword>
<feature type="transmembrane region" description="Helical" evidence="9">
    <location>
        <begin position="103"/>
        <end position="124"/>
    </location>
</feature>
<feature type="signal peptide" evidence="10">
    <location>
        <begin position="1"/>
        <end position="18"/>
    </location>
</feature>
<feature type="compositionally biased region" description="Polar residues" evidence="8">
    <location>
        <begin position="197"/>
        <end position="208"/>
    </location>
</feature>
<protein>
    <submittedName>
        <fullName evidence="11">GET complex subunit get1</fullName>
    </submittedName>
</protein>
<dbReference type="Gene3D" id="1.10.287.660">
    <property type="entry name" value="Helix hairpin bin"/>
    <property type="match status" value="1"/>
</dbReference>
<proteinExistence type="inferred from homology"/>
<dbReference type="GO" id="GO:0005789">
    <property type="term" value="C:endoplasmic reticulum membrane"/>
    <property type="evidence" value="ECO:0007669"/>
    <property type="project" value="UniProtKB-SubCell"/>
</dbReference>
<evidence type="ECO:0000256" key="10">
    <source>
        <dbReference type="SAM" id="SignalP"/>
    </source>
</evidence>
<dbReference type="GO" id="GO:0043529">
    <property type="term" value="C:GET complex"/>
    <property type="evidence" value="ECO:0007669"/>
    <property type="project" value="TreeGrafter"/>
</dbReference>
<keyword evidence="7 9" id="KW-0472">Membrane</keyword>
<evidence type="ECO:0000256" key="6">
    <source>
        <dbReference type="ARBA" id="ARBA00022989"/>
    </source>
</evidence>
<gene>
    <name evidence="11" type="primary">GET1</name>
    <name evidence="11" type="ORF">MEQU1_001514</name>
</gene>
<dbReference type="EMBL" id="CP119902">
    <property type="protein sequence ID" value="WFD22837.1"/>
    <property type="molecule type" value="Genomic_DNA"/>
</dbReference>
<keyword evidence="6 9" id="KW-1133">Transmembrane helix</keyword>
<feature type="chain" id="PRO_5041973488" evidence="10">
    <location>
        <begin position="19"/>
        <end position="214"/>
    </location>
</feature>
<feature type="region of interest" description="Disordered" evidence="8">
    <location>
        <begin position="192"/>
        <end position="214"/>
    </location>
</feature>
<comment type="subcellular location">
    <subcellularLocation>
        <location evidence="1">Endoplasmic reticulum membrane</location>
        <topology evidence="1">Multi-pass membrane protein</topology>
    </subcellularLocation>
</comment>
<dbReference type="InterPro" id="IPR028945">
    <property type="entry name" value="Get1"/>
</dbReference>
<dbReference type="Proteomes" id="UP001214415">
    <property type="component" value="Chromosome 3"/>
</dbReference>
<sequence>MHPALLIFLVSLINHAITWIGRDTLQEWFSASSKLASMKKELFETRQQMNMTSAQDEFSKWAKLRRKVDKLSQQVDEQSASRSHAGTNIADQVISSSQFMFSIMFKGFMFMLNSAVPFVLNWYFKYVPMFYLPPGDWFGPLGYLTTVCGRVLALVGDYARELCQREAMQDKPVPAAPHESPSKPVLAPAMSEKTLDAASTTNKDTASTLKRRTT</sequence>
<evidence type="ECO:0000256" key="3">
    <source>
        <dbReference type="ARBA" id="ARBA00022448"/>
    </source>
</evidence>
<accession>A0AAF0IYX5</accession>
<reference evidence="11" key="1">
    <citation type="submission" date="2023-03" db="EMBL/GenBank/DDBJ databases">
        <title>Mating type loci evolution in Malassezia.</title>
        <authorList>
            <person name="Coelho M.A."/>
        </authorList>
    </citation>
    <scope>NUCLEOTIDE SEQUENCE</scope>
    <source>
        <strain evidence="11">CBS 12830</strain>
    </source>
</reference>